<dbReference type="InterPro" id="IPR000160">
    <property type="entry name" value="GGDEF_dom"/>
</dbReference>
<evidence type="ECO:0008006" key="5">
    <source>
        <dbReference type="Google" id="ProtNLM"/>
    </source>
</evidence>
<feature type="domain" description="GGDEF" evidence="1">
    <location>
        <begin position="364"/>
        <end position="458"/>
    </location>
</feature>
<gene>
    <name evidence="3" type="ORF">CBP36_15630</name>
</gene>
<evidence type="ECO:0000313" key="4">
    <source>
        <dbReference type="Proteomes" id="UP000194440"/>
    </source>
</evidence>
<keyword evidence="4" id="KW-1185">Reference proteome</keyword>
<evidence type="ECO:0000259" key="2">
    <source>
        <dbReference type="Pfam" id="PF18551"/>
    </source>
</evidence>
<protein>
    <recommendedName>
        <fullName evidence="5">GGDEF domain-containing protein</fullName>
    </recommendedName>
</protein>
<organism evidence="3 4">
    <name type="scientific">Acidovorax carolinensis</name>
    <dbReference type="NCBI Taxonomy" id="553814"/>
    <lineage>
        <taxon>Bacteria</taxon>
        <taxon>Pseudomonadati</taxon>
        <taxon>Pseudomonadota</taxon>
        <taxon>Betaproteobacteria</taxon>
        <taxon>Burkholderiales</taxon>
        <taxon>Comamonadaceae</taxon>
        <taxon>Acidovorax</taxon>
    </lineage>
</organism>
<dbReference type="InterPro" id="IPR029787">
    <property type="entry name" value="Nucleotide_cyclase"/>
</dbReference>
<dbReference type="KEGG" id="acis:CBP35_03300"/>
<dbReference type="Pfam" id="PF18551">
    <property type="entry name" value="TackOD1"/>
    <property type="match status" value="1"/>
</dbReference>
<dbReference type="InterPro" id="IPR040572">
    <property type="entry name" value="TackOD1"/>
</dbReference>
<evidence type="ECO:0000313" key="3">
    <source>
        <dbReference type="EMBL" id="ART60059.1"/>
    </source>
</evidence>
<accession>A0A240UG96</accession>
<dbReference type="SUPFAM" id="SSF55073">
    <property type="entry name" value="Nucleotide cyclase"/>
    <property type="match status" value="1"/>
</dbReference>
<evidence type="ECO:0000259" key="1">
    <source>
        <dbReference type="Pfam" id="PF00990"/>
    </source>
</evidence>
<sequence>MAVCHETTSHGHRNRRAHLIADTQPFNAMAATPLTFSPPVEHEYMVTLRPSGQRAHDETHSVAFPSWEAFLAANVTPLGFFLDGWPPRGQADLAEKVRASAWWDRPVLVAAGTNTVPTLADATGTYSQALTFSERTLAVRRSLQRDTASLYFDERVLFFLYLRDNAELQPLCDRHSHLLYRYPVVDALARDGEDAAACLATLTRRRLLEPAVLVDRTRHCRSCASAHLHFLDVCPHCSSIHIGKAASLHCFSCGQVGPEADFHNDGALACPKCSTSLRHIGVDYDRPLTQYACGSCHHVFMETSVIARCLECGTAADPDALDMREIATLRLAPHGRAALRAGQIQESFAALDTANYVAPPDFRRLLDWTLATHARHAEMRFALILVEFQNATEVIEQQGAARVFLMLDEFARRLHELLRTSDITTRTQEERLWLLLPFSSPEGLAARLEKALAEQASAGQASPLRARIRHLQVPQDLRPGDNAAQWMSRLQEGA</sequence>
<dbReference type="Pfam" id="PF00990">
    <property type="entry name" value="GGDEF"/>
    <property type="match status" value="1"/>
</dbReference>
<dbReference type="InterPro" id="IPR043128">
    <property type="entry name" value="Rev_trsase/Diguanyl_cyclase"/>
</dbReference>
<dbReference type="AlphaFoldDB" id="A0A240UG96"/>
<dbReference type="EMBL" id="CP021366">
    <property type="protein sequence ID" value="ART60059.1"/>
    <property type="molecule type" value="Genomic_DNA"/>
</dbReference>
<dbReference type="Gene3D" id="3.30.70.270">
    <property type="match status" value="1"/>
</dbReference>
<proteinExistence type="predicted"/>
<dbReference type="Proteomes" id="UP000194440">
    <property type="component" value="Chromosome"/>
</dbReference>
<reference evidence="3" key="1">
    <citation type="submission" date="2017-05" db="EMBL/GenBank/DDBJ databases">
        <title>Polyphasic characterization of four soil-derived phenanthrene-degrading Acidovorax strains and proposal of Acidovorax phenanthrenivorans sp. nov.</title>
        <authorList>
            <person name="Singleton D."/>
            <person name="Lee J."/>
            <person name="Dickey A.N."/>
            <person name="Stroud A."/>
            <person name="Scholl E.H."/>
            <person name="Wright F.A."/>
            <person name="Aitken M.D."/>
        </authorList>
    </citation>
    <scope>NUCLEOTIDE SEQUENCE</scope>
    <source>
        <strain evidence="3">P4</strain>
    </source>
</reference>
<feature type="domain" description="Thaumarchaeal output" evidence="2">
    <location>
        <begin position="152"/>
        <end position="330"/>
    </location>
</feature>
<dbReference type="KEGG" id="acip:CBP36_15630"/>
<name>A0A240UG96_9BURK</name>